<dbReference type="Pfam" id="PF01256">
    <property type="entry name" value="Carb_kinase"/>
    <property type="match status" value="1"/>
</dbReference>
<comment type="catalytic activity">
    <reaction evidence="15 17 19">
        <text>(6S)-NADHX + ADP = AMP + phosphate + NADH + H(+)</text>
        <dbReference type="Rhea" id="RHEA:32223"/>
        <dbReference type="ChEBI" id="CHEBI:15378"/>
        <dbReference type="ChEBI" id="CHEBI:43474"/>
        <dbReference type="ChEBI" id="CHEBI:57945"/>
        <dbReference type="ChEBI" id="CHEBI:64074"/>
        <dbReference type="ChEBI" id="CHEBI:456215"/>
        <dbReference type="ChEBI" id="CHEBI:456216"/>
        <dbReference type="EC" id="4.2.1.136"/>
    </reaction>
</comment>
<evidence type="ECO:0000313" key="22">
    <source>
        <dbReference type="EMBL" id="AYE34152.1"/>
    </source>
</evidence>
<dbReference type="HAMAP" id="MF_01966">
    <property type="entry name" value="NADHX_epimerase"/>
    <property type="match status" value="1"/>
</dbReference>
<feature type="binding site" evidence="17">
    <location>
        <position position="322"/>
    </location>
    <ligand>
        <name>(6S)-NADPHX</name>
        <dbReference type="ChEBI" id="CHEBI:64076"/>
    </ligand>
</feature>
<evidence type="ECO:0000259" key="21">
    <source>
        <dbReference type="PROSITE" id="PS51385"/>
    </source>
</evidence>
<organism evidence="22 24">
    <name type="scientific">Clostridium septicum</name>
    <dbReference type="NCBI Taxonomy" id="1504"/>
    <lineage>
        <taxon>Bacteria</taxon>
        <taxon>Bacillati</taxon>
        <taxon>Bacillota</taxon>
        <taxon>Clostridia</taxon>
        <taxon>Eubacteriales</taxon>
        <taxon>Clostridiaceae</taxon>
        <taxon>Clostridium</taxon>
    </lineage>
</organism>
<dbReference type="GO" id="GO:0046872">
    <property type="term" value="F:metal ion binding"/>
    <property type="evidence" value="ECO:0007669"/>
    <property type="project" value="UniProtKB-UniRule"/>
</dbReference>
<dbReference type="Gene3D" id="3.40.50.10260">
    <property type="entry name" value="YjeF N-terminal domain"/>
    <property type="match status" value="1"/>
</dbReference>
<dbReference type="InterPro" id="IPR036652">
    <property type="entry name" value="YjeF_N_dom_sf"/>
</dbReference>
<evidence type="ECO:0000256" key="3">
    <source>
        <dbReference type="ARBA" id="ARBA00006001"/>
    </source>
</evidence>
<dbReference type="GO" id="GO:0005524">
    <property type="term" value="F:ATP binding"/>
    <property type="evidence" value="ECO:0007669"/>
    <property type="project" value="UniProtKB-UniRule"/>
</dbReference>
<dbReference type="Gene3D" id="3.40.1190.20">
    <property type="match status" value="1"/>
</dbReference>
<feature type="domain" description="YjeF N-terminal" evidence="21">
    <location>
        <begin position="9"/>
        <end position="216"/>
    </location>
</feature>
<dbReference type="EC" id="5.1.99.6" evidence="19"/>
<dbReference type="InterPro" id="IPR030677">
    <property type="entry name" value="Nnr"/>
</dbReference>
<reference evidence="22 24" key="1">
    <citation type="submission" date="2017-09" db="EMBL/GenBank/DDBJ databases">
        <authorList>
            <person name="Thomas P."/>
            <person name="Seyboldt C."/>
        </authorList>
    </citation>
    <scope>NUCLEOTIDE SEQUENCE [LARGE SCALE GENOMIC DNA]</scope>
    <source>
        <strain evidence="22 24">DSM 7534</strain>
    </source>
</reference>
<feature type="binding site" evidence="18">
    <location>
        <begin position="54"/>
        <end position="58"/>
    </location>
    <ligand>
        <name>(6S)-NADPHX</name>
        <dbReference type="ChEBI" id="CHEBI:64076"/>
    </ligand>
</feature>
<sequence length="500" mass="54907">MYILSVDKCKKLDGYTISNIGIPSIVLMENAAEKIINKIKGKADKFLVICGVGNNGGDGLAIARKLILQDKCVEIIIVNEKSKYTNDFNINLNILKNMECSIKYIKTNKDINILDDMLNKFDIIVDCIFGVGLNRNLNDFYINIIKAINNCKAFKVSVDVPSGLNGDTGKEMGEAIRADITYTFEAIKKGFIEYNALEYLGDLEVISIEIPKVVKDMHNEKIVTLSKSEYSNRLNKRSLYGHKGTYGKVAIFAGERGYTGAAYITTESCVKTGTGLTTLISSKYVQDILSTKLVEAMTLDISDEVEVKNILNDLDAIAFGPGLKGSKEALKSLENIIYNTKIPIVIDAEGINILSENRELLNDLNGRAVITPHPGEMARLIGKSIKEVESNRIEIAKRYAKKNNVVLLLKGYNTVITDGNFVYINKTGNSKMASGGMGDCLTGIITSLIAQKHSIFDSAILGAYIHGLAGERAGEHEYSTVATKVIDEIPKVMESILKID</sequence>
<reference evidence="23" key="2">
    <citation type="submission" date="2022-06" db="EMBL/GenBank/DDBJ databases">
        <authorList>
            <person name="Holder M.E."/>
            <person name="Ajami N.J."/>
            <person name="Petrosino J.F."/>
        </authorList>
    </citation>
    <scope>NUCLEOTIDE SEQUENCE</scope>
    <source>
        <strain evidence="23">RMA 8861</strain>
    </source>
</reference>
<comment type="subunit">
    <text evidence="17">Homotetramer.</text>
</comment>
<evidence type="ECO:0000256" key="8">
    <source>
        <dbReference type="ARBA" id="ARBA00022857"/>
    </source>
</evidence>
<evidence type="ECO:0000256" key="10">
    <source>
        <dbReference type="ARBA" id="ARBA00023027"/>
    </source>
</evidence>
<evidence type="ECO:0000256" key="6">
    <source>
        <dbReference type="ARBA" id="ARBA00022741"/>
    </source>
</evidence>
<dbReference type="NCBIfam" id="TIGR00197">
    <property type="entry name" value="yjeF_nterm"/>
    <property type="match status" value="1"/>
</dbReference>
<evidence type="ECO:0000313" key="24">
    <source>
        <dbReference type="Proteomes" id="UP000280586"/>
    </source>
</evidence>
<accession>A0A9N7PKL3</accession>
<dbReference type="InterPro" id="IPR000631">
    <property type="entry name" value="CARKD"/>
</dbReference>
<dbReference type="Proteomes" id="UP001055437">
    <property type="component" value="Chromosome"/>
</dbReference>
<keyword evidence="9 18" id="KW-0630">Potassium</keyword>
<comment type="cofactor">
    <cofactor evidence="17">
        <name>Mg(2+)</name>
        <dbReference type="ChEBI" id="CHEBI:18420"/>
    </cofactor>
</comment>
<keyword evidence="11 18" id="KW-0413">Isomerase</keyword>
<dbReference type="PANTHER" id="PTHR12592:SF0">
    <property type="entry name" value="ATP-DEPENDENT (S)-NAD(P)H-HYDRATE DEHYDRATASE"/>
    <property type="match status" value="1"/>
</dbReference>
<evidence type="ECO:0000256" key="4">
    <source>
        <dbReference type="ARBA" id="ARBA00009524"/>
    </source>
</evidence>
<feature type="binding site" evidence="18">
    <location>
        <position position="55"/>
    </location>
    <ligand>
        <name>K(+)</name>
        <dbReference type="ChEBI" id="CHEBI:29103"/>
    </ligand>
</feature>
<evidence type="ECO:0000256" key="2">
    <source>
        <dbReference type="ARBA" id="ARBA00000909"/>
    </source>
</evidence>
<dbReference type="NCBIfam" id="TIGR00196">
    <property type="entry name" value="yjeF_cterm"/>
    <property type="match status" value="1"/>
</dbReference>
<feature type="domain" description="YjeF C-terminal" evidence="20">
    <location>
        <begin position="226"/>
        <end position="496"/>
    </location>
</feature>
<keyword evidence="5 18" id="KW-0479">Metal-binding</keyword>
<dbReference type="PANTHER" id="PTHR12592">
    <property type="entry name" value="ATP-DEPENDENT (S)-NAD(P)H-HYDRATE DEHYDRATASE FAMILY MEMBER"/>
    <property type="match status" value="1"/>
</dbReference>
<evidence type="ECO:0000256" key="14">
    <source>
        <dbReference type="ARBA" id="ARBA00025153"/>
    </source>
</evidence>
<evidence type="ECO:0000313" key="25">
    <source>
        <dbReference type="Proteomes" id="UP001055437"/>
    </source>
</evidence>
<evidence type="ECO:0000313" key="23">
    <source>
        <dbReference type="EMBL" id="USS00734.1"/>
    </source>
</evidence>
<comment type="cofactor">
    <cofactor evidence="18 19">
        <name>K(+)</name>
        <dbReference type="ChEBI" id="CHEBI:29103"/>
    </cofactor>
    <text evidence="18 19">Binds 1 potassium ion per subunit.</text>
</comment>
<keyword evidence="25" id="KW-1185">Reference proteome</keyword>
<comment type="function">
    <text evidence="17">Catalyzes the dehydration of the S-form of NAD(P)HX at the expense of ADP, which is converted to AMP. Together with NAD(P)HX epimerase, which catalyzes the epimerization of the S- and R-forms, the enzyme allows the repair of both epimers of NAD(P)HX, a damaged form of NAD(P)H that is a result of enzymatic or heat-dependent hydration.</text>
</comment>
<feature type="binding site" evidence="18">
    <location>
        <position position="162"/>
    </location>
    <ligand>
        <name>K(+)</name>
        <dbReference type="ChEBI" id="CHEBI:29103"/>
    </ligand>
</feature>
<dbReference type="GeneID" id="303560326"/>
<evidence type="ECO:0000256" key="19">
    <source>
        <dbReference type="PIRNR" id="PIRNR017184"/>
    </source>
</evidence>
<evidence type="ECO:0000256" key="18">
    <source>
        <dbReference type="HAMAP-Rule" id="MF_01966"/>
    </source>
</evidence>
<evidence type="ECO:0000256" key="5">
    <source>
        <dbReference type="ARBA" id="ARBA00022723"/>
    </source>
</evidence>
<dbReference type="EC" id="4.2.1.136" evidence="19"/>
<protein>
    <recommendedName>
        <fullName evidence="19">Bifunctional NAD(P)H-hydrate repair enzyme</fullName>
    </recommendedName>
    <alternativeName>
        <fullName evidence="19">Nicotinamide nucleotide repair protein</fullName>
    </alternativeName>
    <domain>
        <recommendedName>
            <fullName evidence="19">ADP-dependent (S)-NAD(P)H-hydrate dehydratase</fullName>
            <ecNumber evidence="19">4.2.1.136</ecNumber>
        </recommendedName>
        <alternativeName>
            <fullName evidence="19">ADP-dependent NAD(P)HX dehydratase</fullName>
        </alternativeName>
    </domain>
    <domain>
        <recommendedName>
            <fullName evidence="19">NAD(P)H-hydrate epimerase</fullName>
            <ecNumber evidence="19">5.1.99.6</ecNumber>
        </recommendedName>
    </domain>
</protein>
<dbReference type="AlphaFoldDB" id="A0A9N7PKL3"/>
<evidence type="ECO:0000256" key="16">
    <source>
        <dbReference type="ARBA" id="ARBA00049209"/>
    </source>
</evidence>
<dbReference type="InterPro" id="IPR029056">
    <property type="entry name" value="Ribokinase-like"/>
</dbReference>
<dbReference type="EMBL" id="CP023671">
    <property type="protein sequence ID" value="AYE34152.1"/>
    <property type="molecule type" value="Genomic_DNA"/>
</dbReference>
<feature type="binding site" evidence="18">
    <location>
        <position position="159"/>
    </location>
    <ligand>
        <name>(6S)-NADPHX</name>
        <dbReference type="ChEBI" id="CHEBI:64076"/>
    </ligand>
</feature>
<comment type="catalytic activity">
    <reaction evidence="1 18 19">
        <text>(6R)-NADHX = (6S)-NADHX</text>
        <dbReference type="Rhea" id="RHEA:32215"/>
        <dbReference type="ChEBI" id="CHEBI:64074"/>
        <dbReference type="ChEBI" id="CHEBI:64075"/>
        <dbReference type="EC" id="5.1.99.6"/>
    </reaction>
</comment>
<keyword evidence="8 17" id="KW-0521">NADP</keyword>
<feature type="binding site" evidence="18">
    <location>
        <position position="141"/>
    </location>
    <ligand>
        <name>(6S)-NADPHX</name>
        <dbReference type="ChEBI" id="CHEBI:64076"/>
    </ligand>
</feature>
<keyword evidence="6 17" id="KW-0547">Nucleotide-binding</keyword>
<dbReference type="GO" id="GO:0052856">
    <property type="term" value="F:NAD(P)HX epimerase activity"/>
    <property type="evidence" value="ECO:0007669"/>
    <property type="project" value="UniProtKB-UniRule"/>
</dbReference>
<evidence type="ECO:0000256" key="13">
    <source>
        <dbReference type="ARBA" id="ARBA00023268"/>
    </source>
</evidence>
<dbReference type="GO" id="GO:0052855">
    <property type="term" value="F:ADP-dependent NAD(P)H-hydrate dehydratase activity"/>
    <property type="evidence" value="ECO:0007669"/>
    <property type="project" value="UniProtKB-UniRule"/>
</dbReference>
<comment type="function">
    <text evidence="14 19">Bifunctional enzyme that catalyzes the epimerization of the S- and R-forms of NAD(P)HX and the dehydration of the S-form of NAD(P)HX at the expense of ADP, which is converted to AMP. This allows the repair of both epimers of NAD(P)HX, a damaged form of NAD(P)H that is a result of enzymatic or heat-dependent hydration.</text>
</comment>
<feature type="binding site" evidence="18">
    <location>
        <position position="126"/>
    </location>
    <ligand>
        <name>K(+)</name>
        <dbReference type="ChEBI" id="CHEBI:29103"/>
    </ligand>
</feature>
<keyword evidence="10 17" id="KW-0520">NAD</keyword>
<dbReference type="InterPro" id="IPR004443">
    <property type="entry name" value="YjeF_N_dom"/>
</dbReference>
<evidence type="ECO:0000256" key="9">
    <source>
        <dbReference type="ARBA" id="ARBA00022958"/>
    </source>
</evidence>
<keyword evidence="13" id="KW-0511">Multifunctional enzyme</keyword>
<comment type="similarity">
    <text evidence="18">Belongs to the NnrE/AIBP family.</text>
</comment>
<feature type="binding site" evidence="18">
    <location>
        <begin position="130"/>
        <end position="136"/>
    </location>
    <ligand>
        <name>(6S)-NADPHX</name>
        <dbReference type="ChEBI" id="CHEBI:64076"/>
    </ligand>
</feature>
<comment type="similarity">
    <text evidence="17">Belongs to the NnrD/CARKD family.</text>
</comment>
<dbReference type="PROSITE" id="PS51383">
    <property type="entry name" value="YJEF_C_3"/>
    <property type="match status" value="1"/>
</dbReference>
<dbReference type="SUPFAM" id="SSF53613">
    <property type="entry name" value="Ribokinase-like"/>
    <property type="match status" value="1"/>
</dbReference>
<feature type="binding site" evidence="17">
    <location>
        <position position="373"/>
    </location>
    <ligand>
        <name>(6S)-NADPHX</name>
        <dbReference type="ChEBI" id="CHEBI:64076"/>
    </ligand>
</feature>
<comment type="similarity">
    <text evidence="3 19">In the N-terminal section; belongs to the NnrE/AIBP family.</text>
</comment>
<name>A0A9N7PKL3_CLOSE</name>
<feature type="binding site" evidence="17">
    <location>
        <position position="261"/>
    </location>
    <ligand>
        <name>(6S)-NADPHX</name>
        <dbReference type="ChEBI" id="CHEBI:64076"/>
    </ligand>
</feature>
<keyword evidence="12 17" id="KW-0456">Lyase</keyword>
<dbReference type="RefSeq" id="WP_120140715.1">
    <property type="nucleotide sequence ID" value="NZ_CP023671.1"/>
</dbReference>
<keyword evidence="7 17" id="KW-0067">ATP-binding</keyword>
<evidence type="ECO:0000256" key="11">
    <source>
        <dbReference type="ARBA" id="ARBA00023235"/>
    </source>
</evidence>
<comment type="catalytic activity">
    <reaction evidence="2 18 19">
        <text>(6R)-NADPHX = (6S)-NADPHX</text>
        <dbReference type="Rhea" id="RHEA:32227"/>
        <dbReference type="ChEBI" id="CHEBI:64076"/>
        <dbReference type="ChEBI" id="CHEBI:64077"/>
        <dbReference type="EC" id="5.1.99.6"/>
    </reaction>
</comment>
<evidence type="ECO:0000256" key="17">
    <source>
        <dbReference type="HAMAP-Rule" id="MF_01965"/>
    </source>
</evidence>
<dbReference type="PIRSF" id="PIRSF017184">
    <property type="entry name" value="Nnr"/>
    <property type="match status" value="1"/>
</dbReference>
<dbReference type="EMBL" id="CP099799">
    <property type="protein sequence ID" value="USS00734.1"/>
    <property type="molecule type" value="Genomic_DNA"/>
</dbReference>
<evidence type="ECO:0000256" key="1">
    <source>
        <dbReference type="ARBA" id="ARBA00000013"/>
    </source>
</evidence>
<gene>
    <name evidence="18" type="primary">nnrE</name>
    <name evidence="17" type="synonym">nnrD</name>
    <name evidence="22" type="ORF">CP523_06525</name>
    <name evidence="23" type="ORF">NH397_14835</name>
</gene>
<evidence type="ECO:0000256" key="12">
    <source>
        <dbReference type="ARBA" id="ARBA00023239"/>
    </source>
</evidence>
<dbReference type="KEGG" id="csep:CP523_06525"/>
<feature type="binding site" evidence="17">
    <location>
        <begin position="410"/>
        <end position="414"/>
    </location>
    <ligand>
        <name>AMP</name>
        <dbReference type="ChEBI" id="CHEBI:456215"/>
    </ligand>
</feature>
<dbReference type="Pfam" id="PF03853">
    <property type="entry name" value="YjeF_N"/>
    <property type="match status" value="1"/>
</dbReference>
<proteinExistence type="inferred from homology"/>
<feature type="binding site" evidence="17">
    <location>
        <position position="438"/>
    </location>
    <ligand>
        <name>AMP</name>
        <dbReference type="ChEBI" id="CHEBI:456215"/>
    </ligand>
</feature>
<dbReference type="GO" id="GO:0110051">
    <property type="term" value="P:metabolite repair"/>
    <property type="evidence" value="ECO:0007669"/>
    <property type="project" value="TreeGrafter"/>
</dbReference>
<feature type="binding site" evidence="17">
    <location>
        <position position="439"/>
    </location>
    <ligand>
        <name>(6S)-NADPHX</name>
        <dbReference type="ChEBI" id="CHEBI:64076"/>
    </ligand>
</feature>
<dbReference type="HAMAP" id="MF_01965">
    <property type="entry name" value="NADHX_dehydratase"/>
    <property type="match status" value="1"/>
</dbReference>
<dbReference type="SUPFAM" id="SSF64153">
    <property type="entry name" value="YjeF N-terminal domain-like"/>
    <property type="match status" value="1"/>
</dbReference>
<evidence type="ECO:0000259" key="20">
    <source>
        <dbReference type="PROSITE" id="PS51383"/>
    </source>
</evidence>
<dbReference type="Proteomes" id="UP000280586">
    <property type="component" value="Chromosome"/>
</dbReference>
<comment type="function">
    <text evidence="18">Catalyzes the epimerization of the S- and R-forms of NAD(P)HX, a damaged form of NAD(P)H that is a result of enzymatic or heat-dependent hydration. This is a prerequisite for the S-specific NAD(P)H-hydrate dehydratase to allow the repair of both epimers of NAD(P)HX.</text>
</comment>
<dbReference type="CDD" id="cd01171">
    <property type="entry name" value="YXKO-related"/>
    <property type="match status" value="1"/>
</dbReference>
<comment type="catalytic activity">
    <reaction evidence="16 17 19">
        <text>(6S)-NADPHX + ADP = AMP + phosphate + NADPH + H(+)</text>
        <dbReference type="Rhea" id="RHEA:32235"/>
        <dbReference type="ChEBI" id="CHEBI:15378"/>
        <dbReference type="ChEBI" id="CHEBI:43474"/>
        <dbReference type="ChEBI" id="CHEBI:57783"/>
        <dbReference type="ChEBI" id="CHEBI:64076"/>
        <dbReference type="ChEBI" id="CHEBI:456215"/>
        <dbReference type="ChEBI" id="CHEBI:456216"/>
        <dbReference type="EC" id="4.2.1.136"/>
    </reaction>
</comment>
<dbReference type="GO" id="GO:0046496">
    <property type="term" value="P:nicotinamide nucleotide metabolic process"/>
    <property type="evidence" value="ECO:0007669"/>
    <property type="project" value="UniProtKB-UniRule"/>
</dbReference>
<evidence type="ECO:0000256" key="7">
    <source>
        <dbReference type="ARBA" id="ARBA00022840"/>
    </source>
</evidence>
<dbReference type="PROSITE" id="PS51385">
    <property type="entry name" value="YJEF_N"/>
    <property type="match status" value="1"/>
</dbReference>
<comment type="similarity">
    <text evidence="4 19">In the C-terminal section; belongs to the NnrD/CARKD family.</text>
</comment>
<evidence type="ECO:0000256" key="15">
    <source>
        <dbReference type="ARBA" id="ARBA00048238"/>
    </source>
</evidence>